<gene>
    <name evidence="1" type="ORF">OCTVUL_1B023537</name>
</gene>
<organism evidence="1 2">
    <name type="scientific">Octopus vulgaris</name>
    <name type="common">Common octopus</name>
    <dbReference type="NCBI Taxonomy" id="6645"/>
    <lineage>
        <taxon>Eukaryota</taxon>
        <taxon>Metazoa</taxon>
        <taxon>Spiralia</taxon>
        <taxon>Lophotrochozoa</taxon>
        <taxon>Mollusca</taxon>
        <taxon>Cephalopoda</taxon>
        <taxon>Coleoidea</taxon>
        <taxon>Octopodiformes</taxon>
        <taxon>Octopoda</taxon>
        <taxon>Incirrata</taxon>
        <taxon>Octopodidae</taxon>
        <taxon>Octopus</taxon>
    </lineage>
</organism>
<keyword evidence="2" id="KW-1185">Reference proteome</keyword>
<name>A0AA36F2H0_OCTVU</name>
<evidence type="ECO:0000313" key="2">
    <source>
        <dbReference type="Proteomes" id="UP001162480"/>
    </source>
</evidence>
<dbReference type="Proteomes" id="UP001162480">
    <property type="component" value="Chromosome 3"/>
</dbReference>
<proteinExistence type="predicted"/>
<sequence length="88" mass="10148">MNGHEKLRHTRDFSRLMQRKKYHKKFLAFSRICSIMFPPSFSVLRTTGLAERLIHPNKSAFSGHKSFAASVIHSLKKLPSANGFLLYE</sequence>
<evidence type="ECO:0000313" key="1">
    <source>
        <dbReference type="EMBL" id="CAI9720278.1"/>
    </source>
</evidence>
<dbReference type="AlphaFoldDB" id="A0AA36F2H0"/>
<dbReference type="EMBL" id="OX597816">
    <property type="protein sequence ID" value="CAI9720278.1"/>
    <property type="molecule type" value="Genomic_DNA"/>
</dbReference>
<accession>A0AA36F2H0</accession>
<reference evidence="1" key="1">
    <citation type="submission" date="2023-08" db="EMBL/GenBank/DDBJ databases">
        <authorList>
            <person name="Alioto T."/>
            <person name="Alioto T."/>
            <person name="Gomez Garrido J."/>
        </authorList>
    </citation>
    <scope>NUCLEOTIDE SEQUENCE</scope>
</reference>
<protein>
    <submittedName>
        <fullName evidence="1">Uncharacterized protein</fullName>
    </submittedName>
</protein>